<dbReference type="RefSeq" id="WP_130627730.1">
    <property type="nucleotide sequence ID" value="NZ_CP036190.1"/>
</dbReference>
<name>A0AAW9V4Q3_KLEPN</name>
<sequence>MNDGYVSELEMGKCGEYYAIFKLAKQGFVCFPSDQGLPYDIVVEANGNLLKGQVRSTLKMRDYGKSKSVYRFGMRTGKGNGRATPMNWSDFYAFVVIEEEKIAFMTTTELASSKNPGALIQTMEFRSASGIYPGRIYSNGTQRMLDYSRNIESYEDFNRVASLIGDKKCRIKNTA</sequence>
<dbReference type="Gene3D" id="3.40.1350.10">
    <property type="match status" value="1"/>
</dbReference>
<dbReference type="Proteomes" id="UP000468995">
    <property type="component" value="Unassembled WGS sequence"/>
</dbReference>
<evidence type="ECO:0000313" key="2">
    <source>
        <dbReference type="Proteomes" id="UP000468995"/>
    </source>
</evidence>
<dbReference type="EMBL" id="VINI01000055">
    <property type="protein sequence ID" value="MSS34749.1"/>
    <property type="molecule type" value="Genomic_DNA"/>
</dbReference>
<dbReference type="InterPro" id="IPR011856">
    <property type="entry name" value="tRNA_endonuc-like_dom_sf"/>
</dbReference>
<protein>
    <recommendedName>
        <fullName evidence="3">PD(D/E)XK endonuclease domain-containing protein</fullName>
    </recommendedName>
</protein>
<comment type="caution">
    <text evidence="1">The sequence shown here is derived from an EMBL/GenBank/DDBJ whole genome shotgun (WGS) entry which is preliminary data.</text>
</comment>
<evidence type="ECO:0000313" key="1">
    <source>
        <dbReference type="EMBL" id="MSS34749.1"/>
    </source>
</evidence>
<gene>
    <name evidence="1" type="ORF">FME62_28895</name>
</gene>
<reference evidence="1 2" key="1">
    <citation type="submission" date="2019-07" db="EMBL/GenBank/DDBJ databases">
        <title>Genome sequence of OXA-232-producing Klebsiella pneumoniae ST23 from septicemic neonate.</title>
        <authorList>
            <person name="Mukherjee S."/>
            <person name="Naha S."/>
            <person name="Bhadury P."/>
            <person name="Basu S."/>
        </authorList>
    </citation>
    <scope>NUCLEOTIDE SEQUENCE [LARGE SCALE GENOMIC DNA]</scope>
    <source>
        <strain evidence="1 2">EN5275</strain>
    </source>
</reference>
<dbReference type="AlphaFoldDB" id="A0AAW9V4Q3"/>
<proteinExistence type="predicted"/>
<evidence type="ECO:0008006" key="3">
    <source>
        <dbReference type="Google" id="ProtNLM"/>
    </source>
</evidence>
<dbReference type="GO" id="GO:0003676">
    <property type="term" value="F:nucleic acid binding"/>
    <property type="evidence" value="ECO:0007669"/>
    <property type="project" value="InterPro"/>
</dbReference>
<accession>A0AAW9V4Q3</accession>
<organism evidence="1 2">
    <name type="scientific">Klebsiella pneumoniae</name>
    <dbReference type="NCBI Taxonomy" id="573"/>
    <lineage>
        <taxon>Bacteria</taxon>
        <taxon>Pseudomonadati</taxon>
        <taxon>Pseudomonadota</taxon>
        <taxon>Gammaproteobacteria</taxon>
        <taxon>Enterobacterales</taxon>
        <taxon>Enterobacteriaceae</taxon>
        <taxon>Klebsiella/Raoultella group</taxon>
        <taxon>Klebsiella</taxon>
        <taxon>Klebsiella pneumoniae complex</taxon>
    </lineage>
</organism>